<evidence type="ECO:0008006" key="3">
    <source>
        <dbReference type="Google" id="ProtNLM"/>
    </source>
</evidence>
<comment type="caution">
    <text evidence="1">The sequence shown here is derived from an EMBL/GenBank/DDBJ whole genome shotgun (WGS) entry which is preliminary data.</text>
</comment>
<name>A0A1E5NZ22_9ACTN</name>
<sequence length="394" mass="41522">MAQTVTAARGAVLMPPPAEAVLSYAAGQTVKAAEALWPAAVIRLGEVAPSVTSYVQRVEVDGRPLFAKVSILGVSLVSVLRGVCGDWESVKAAQAAYAASPGSLLRREVLQLKTLAGPARLRVPKVAGYASGVLFTEPVTGPSLADLILREPHRTADLLGRVVDELATGLRRPGVAARVDRAPIGERSISGTFLRKFNGISGSSYVNQTGHGDVLTAVASRLRKAKIAPAPNQRVIFGDLKPEHAHFPDGPDGPVAFLDPGLQRGRPCADAAKLMSRTVLNLVCCPPTPHDARAVLSGIAAFVAALNARVDEADRDAWLRQLVLLWLMDTTNILSTYLTAPPGLPLSAHGAAVVTRAGAVCQMLEHASATMASRTPARTWWRLCLDDALMAVSA</sequence>
<proteinExistence type="predicted"/>
<keyword evidence="2" id="KW-1185">Reference proteome</keyword>
<organism evidence="1 2">
    <name type="scientific">Streptomyces agglomeratus</name>
    <dbReference type="NCBI Taxonomy" id="285458"/>
    <lineage>
        <taxon>Bacteria</taxon>
        <taxon>Bacillati</taxon>
        <taxon>Actinomycetota</taxon>
        <taxon>Actinomycetes</taxon>
        <taxon>Kitasatosporales</taxon>
        <taxon>Streptomycetaceae</taxon>
        <taxon>Streptomyces</taxon>
    </lineage>
</organism>
<gene>
    <name evidence="1" type="ORF">AS594_39045</name>
</gene>
<reference evidence="1 2" key="1">
    <citation type="submission" date="2016-08" db="EMBL/GenBank/DDBJ databases">
        <title>Complete genome sequence of Streptomyces agglomeratus strain 6-3-2, a novel anti-MRSA actinomycete isolated from Wuli of Tebit, China.</title>
        <authorList>
            <person name="Chen X."/>
        </authorList>
    </citation>
    <scope>NUCLEOTIDE SEQUENCE [LARGE SCALE GENOMIC DNA]</scope>
    <source>
        <strain evidence="1 2">6-3-2</strain>
    </source>
</reference>
<dbReference type="Proteomes" id="UP000095759">
    <property type="component" value="Unassembled WGS sequence"/>
</dbReference>
<protein>
    <recommendedName>
        <fullName evidence="3">Aminoglycoside phosphotransferase domain-containing protein</fullName>
    </recommendedName>
</protein>
<dbReference type="OrthoDB" id="3997787at2"/>
<dbReference type="AlphaFoldDB" id="A0A1E5NZ22"/>
<dbReference type="InterPro" id="IPR011009">
    <property type="entry name" value="Kinase-like_dom_sf"/>
</dbReference>
<evidence type="ECO:0000313" key="2">
    <source>
        <dbReference type="Proteomes" id="UP000095759"/>
    </source>
</evidence>
<dbReference type="EMBL" id="MEHJ01000002">
    <property type="protein sequence ID" value="OEJ21538.1"/>
    <property type="molecule type" value="Genomic_DNA"/>
</dbReference>
<dbReference type="RefSeq" id="WP_069936169.1">
    <property type="nucleotide sequence ID" value="NZ_MEHJ01000002.1"/>
</dbReference>
<evidence type="ECO:0000313" key="1">
    <source>
        <dbReference type="EMBL" id="OEJ21538.1"/>
    </source>
</evidence>
<accession>A0A1E5NZ22</accession>
<dbReference type="SUPFAM" id="SSF56112">
    <property type="entry name" value="Protein kinase-like (PK-like)"/>
    <property type="match status" value="1"/>
</dbReference>